<dbReference type="EMBL" id="MCGG01000022">
    <property type="protein sequence ID" value="OEJ67355.1"/>
    <property type="molecule type" value="Genomic_DNA"/>
</dbReference>
<dbReference type="Gene3D" id="1.20.950.20">
    <property type="entry name" value="Transmembrane di-heme cytochromes, Chain C"/>
    <property type="match status" value="1"/>
</dbReference>
<dbReference type="OrthoDB" id="7872966at2"/>
<feature type="transmembrane region" description="Helical" evidence="7">
    <location>
        <begin position="12"/>
        <end position="33"/>
    </location>
</feature>
<feature type="domain" description="NarG-like" evidence="8">
    <location>
        <begin position="74"/>
        <end position="162"/>
    </location>
</feature>
<keyword evidence="2" id="KW-1003">Cell membrane</keyword>
<organism evidence="9 10">
    <name type="scientific">Magnetovibrio blakemorei</name>
    <dbReference type="NCBI Taxonomy" id="28181"/>
    <lineage>
        <taxon>Bacteria</taxon>
        <taxon>Pseudomonadati</taxon>
        <taxon>Pseudomonadota</taxon>
        <taxon>Alphaproteobacteria</taxon>
        <taxon>Rhodospirillales</taxon>
        <taxon>Magnetovibrionaceae</taxon>
        <taxon>Magnetovibrio</taxon>
    </lineage>
</organism>
<feature type="transmembrane region" description="Helical" evidence="7">
    <location>
        <begin position="181"/>
        <end position="199"/>
    </location>
</feature>
<comment type="caution">
    <text evidence="9">The sequence shown here is derived from an EMBL/GenBank/DDBJ whole genome shotgun (WGS) entry which is preliminary data.</text>
</comment>
<reference evidence="10" key="1">
    <citation type="submission" date="2016-07" db="EMBL/GenBank/DDBJ databases">
        <authorList>
            <person name="Florea S."/>
            <person name="Webb J.S."/>
            <person name="Jaromczyk J."/>
            <person name="Schardl C.L."/>
        </authorList>
    </citation>
    <scope>NUCLEOTIDE SEQUENCE [LARGE SCALE GENOMIC DNA]</scope>
    <source>
        <strain evidence="10">MV-1</strain>
    </source>
</reference>
<evidence type="ECO:0000256" key="4">
    <source>
        <dbReference type="ARBA" id="ARBA00022989"/>
    </source>
</evidence>
<dbReference type="InterPro" id="IPR023234">
    <property type="entry name" value="NarG-like_domain"/>
</dbReference>
<keyword evidence="10" id="KW-1185">Reference proteome</keyword>
<gene>
    <name evidence="9" type="ORF">BEN30_09475</name>
</gene>
<dbReference type="SUPFAM" id="SSF103501">
    <property type="entry name" value="Respiratory nitrate reductase 1 gamma chain"/>
    <property type="match status" value="1"/>
</dbReference>
<feature type="transmembrane region" description="Helical" evidence="7">
    <location>
        <begin position="150"/>
        <end position="169"/>
    </location>
</feature>
<keyword evidence="6 7" id="KW-0472">Membrane</keyword>
<keyword evidence="5" id="KW-0560">Oxidoreductase</keyword>
<evidence type="ECO:0000256" key="6">
    <source>
        <dbReference type="ARBA" id="ARBA00023136"/>
    </source>
</evidence>
<feature type="transmembrane region" description="Helical" evidence="7">
    <location>
        <begin position="76"/>
        <end position="96"/>
    </location>
</feature>
<dbReference type="Pfam" id="PF02665">
    <property type="entry name" value="Nitrate_red_gam"/>
    <property type="match status" value="1"/>
</dbReference>
<evidence type="ECO:0000256" key="2">
    <source>
        <dbReference type="ARBA" id="ARBA00022475"/>
    </source>
</evidence>
<evidence type="ECO:0000256" key="3">
    <source>
        <dbReference type="ARBA" id="ARBA00022692"/>
    </source>
</evidence>
<protein>
    <recommendedName>
        <fullName evidence="8">NarG-like domain-containing protein</fullName>
    </recommendedName>
</protein>
<evidence type="ECO:0000313" key="10">
    <source>
        <dbReference type="Proteomes" id="UP000095347"/>
    </source>
</evidence>
<dbReference type="RefSeq" id="WP_069957816.1">
    <property type="nucleotide sequence ID" value="NZ_MCGG01000022.1"/>
</dbReference>
<dbReference type="AlphaFoldDB" id="A0A1E5Q7X9"/>
<sequence length="214" mass="24062">MSFLEFVEGPLWYVAAAVFLIGALWKVVGILRLGRKADLSIPRASATAGAVRSQFLHFVPHGGFPFRTIYHLTAGYMFHIGLFLVLLFGAPHVIFAQNNIYALPWVTMPYWGFVVAAQVAFAGLILLWVRRISDPVMIKISDKDDHIGSWLTFLVMLSGCMALQESVVALRATHMLLVDMWLIYFPFSRLMHAVTFMFSRGYTGAFFGRRGIVP</sequence>
<dbReference type="Proteomes" id="UP000095347">
    <property type="component" value="Unassembled WGS sequence"/>
</dbReference>
<comment type="subcellular location">
    <subcellularLocation>
        <location evidence="1">Cell membrane</location>
        <topology evidence="1">Multi-pass membrane protein</topology>
    </subcellularLocation>
</comment>
<dbReference type="STRING" id="28181.BEN30_09475"/>
<evidence type="ECO:0000256" key="1">
    <source>
        <dbReference type="ARBA" id="ARBA00004651"/>
    </source>
</evidence>
<proteinExistence type="predicted"/>
<dbReference type="InterPro" id="IPR036197">
    <property type="entry name" value="NarG-like_sf"/>
</dbReference>
<keyword evidence="4 7" id="KW-1133">Transmembrane helix</keyword>
<evidence type="ECO:0000313" key="9">
    <source>
        <dbReference type="EMBL" id="OEJ67355.1"/>
    </source>
</evidence>
<name>A0A1E5Q7X9_9PROT</name>
<evidence type="ECO:0000259" key="8">
    <source>
        <dbReference type="Pfam" id="PF02665"/>
    </source>
</evidence>
<accession>A0A1E5Q7X9</accession>
<keyword evidence="3 7" id="KW-0812">Transmembrane</keyword>
<evidence type="ECO:0000256" key="5">
    <source>
        <dbReference type="ARBA" id="ARBA00023002"/>
    </source>
</evidence>
<feature type="transmembrane region" description="Helical" evidence="7">
    <location>
        <begin position="108"/>
        <end position="129"/>
    </location>
</feature>
<evidence type="ECO:0000256" key="7">
    <source>
        <dbReference type="SAM" id="Phobius"/>
    </source>
</evidence>